<dbReference type="AlphaFoldDB" id="G2YJX6"/>
<organism evidence="1 2">
    <name type="scientific">Botryotinia fuckeliana (strain T4)</name>
    <name type="common">Noble rot fungus</name>
    <name type="synonym">Botrytis cinerea</name>
    <dbReference type="NCBI Taxonomy" id="999810"/>
    <lineage>
        <taxon>Eukaryota</taxon>
        <taxon>Fungi</taxon>
        <taxon>Dikarya</taxon>
        <taxon>Ascomycota</taxon>
        <taxon>Pezizomycotina</taxon>
        <taxon>Leotiomycetes</taxon>
        <taxon>Helotiales</taxon>
        <taxon>Sclerotiniaceae</taxon>
        <taxon>Botrytis</taxon>
    </lineage>
</organism>
<dbReference type="Proteomes" id="UP000008177">
    <property type="component" value="Unplaced contigs"/>
</dbReference>
<dbReference type="EMBL" id="FQ790339">
    <property type="protein sequence ID" value="CCD35005.1"/>
    <property type="molecule type" value="Genomic_DNA"/>
</dbReference>
<dbReference type="HOGENOM" id="CLU_2222848_0_0_1"/>
<dbReference type="InParanoid" id="G2YJX6"/>
<accession>G2YJX6</accession>
<evidence type="ECO:0000313" key="2">
    <source>
        <dbReference type="Proteomes" id="UP000008177"/>
    </source>
</evidence>
<protein>
    <submittedName>
        <fullName evidence="1">Uncharacterized protein</fullName>
    </submittedName>
</protein>
<name>G2YJX6_BOTF4</name>
<sequence length="106" mass="11988">MSLAVFPLVPVSVPLSRWYWWSGPSSVSSFIVQPESEDFLCRQTNFMVTGLGEHLAESQVDITTTYSTQYTRAHLDIPNIKDSEPIDKSISFCGNFRVPKEVECLK</sequence>
<evidence type="ECO:0000313" key="1">
    <source>
        <dbReference type="EMBL" id="CCD35005.1"/>
    </source>
</evidence>
<proteinExistence type="predicted"/>
<gene>
    <name evidence="1" type="ORF">BofuT4_P083270.1</name>
</gene>
<reference evidence="2" key="1">
    <citation type="journal article" date="2011" name="PLoS Genet.">
        <title>Genomic analysis of the necrotrophic fungal pathogens Sclerotinia sclerotiorum and Botrytis cinerea.</title>
        <authorList>
            <person name="Amselem J."/>
            <person name="Cuomo C.A."/>
            <person name="van Kan J.A."/>
            <person name="Viaud M."/>
            <person name="Benito E.P."/>
            <person name="Couloux A."/>
            <person name="Coutinho P.M."/>
            <person name="de Vries R.P."/>
            <person name="Dyer P.S."/>
            <person name="Fillinger S."/>
            <person name="Fournier E."/>
            <person name="Gout L."/>
            <person name="Hahn M."/>
            <person name="Kohn L."/>
            <person name="Lapalu N."/>
            <person name="Plummer K.M."/>
            <person name="Pradier J.M."/>
            <person name="Quevillon E."/>
            <person name="Sharon A."/>
            <person name="Simon A."/>
            <person name="ten Have A."/>
            <person name="Tudzynski B."/>
            <person name="Tudzynski P."/>
            <person name="Wincker P."/>
            <person name="Andrew M."/>
            <person name="Anthouard V."/>
            <person name="Beever R.E."/>
            <person name="Beffa R."/>
            <person name="Benoit I."/>
            <person name="Bouzid O."/>
            <person name="Brault B."/>
            <person name="Chen Z."/>
            <person name="Choquer M."/>
            <person name="Collemare J."/>
            <person name="Cotton P."/>
            <person name="Danchin E.G."/>
            <person name="Da Silva C."/>
            <person name="Gautier A."/>
            <person name="Giraud C."/>
            <person name="Giraud T."/>
            <person name="Gonzalez C."/>
            <person name="Grossetete S."/>
            <person name="Guldener U."/>
            <person name="Henrissat B."/>
            <person name="Howlett B.J."/>
            <person name="Kodira C."/>
            <person name="Kretschmer M."/>
            <person name="Lappartient A."/>
            <person name="Leroch M."/>
            <person name="Levis C."/>
            <person name="Mauceli E."/>
            <person name="Neuveglise C."/>
            <person name="Oeser B."/>
            <person name="Pearson M."/>
            <person name="Poulain J."/>
            <person name="Poussereau N."/>
            <person name="Quesneville H."/>
            <person name="Rascle C."/>
            <person name="Schumacher J."/>
            <person name="Segurens B."/>
            <person name="Sexton A."/>
            <person name="Silva E."/>
            <person name="Sirven C."/>
            <person name="Soanes D.M."/>
            <person name="Talbot N.J."/>
            <person name="Templeton M."/>
            <person name="Yandava C."/>
            <person name="Yarden O."/>
            <person name="Zeng Q."/>
            <person name="Rollins J.A."/>
            <person name="Lebrun M.H."/>
            <person name="Dickman M."/>
        </authorList>
    </citation>
    <scope>NUCLEOTIDE SEQUENCE [LARGE SCALE GENOMIC DNA]</scope>
    <source>
        <strain evidence="2">T4</strain>
    </source>
</reference>